<accession>A0AAW4HHS7</accession>
<dbReference type="RefSeq" id="WP_130270949.1">
    <property type="nucleotide sequence ID" value="NZ_JAFKOQ010000060.1"/>
</dbReference>
<dbReference type="AlphaFoldDB" id="A0AAW4HHS7"/>
<comment type="caution">
    <text evidence="2">The sequence shown here is derived from an EMBL/GenBank/DDBJ whole genome shotgun (WGS) entry which is preliminary data.</text>
</comment>
<evidence type="ECO:0000313" key="2">
    <source>
        <dbReference type="EMBL" id="MBN8124635.1"/>
    </source>
</evidence>
<keyword evidence="1" id="KW-0472">Membrane</keyword>
<evidence type="ECO:0000256" key="1">
    <source>
        <dbReference type="SAM" id="Phobius"/>
    </source>
</evidence>
<evidence type="ECO:0000313" key="3">
    <source>
        <dbReference type="Proteomes" id="UP000664056"/>
    </source>
</evidence>
<name>A0AAW4HHS7_VIBVL</name>
<protein>
    <recommendedName>
        <fullName evidence="4">Reticulon-like protein</fullName>
    </recommendedName>
</protein>
<evidence type="ECO:0008006" key="4">
    <source>
        <dbReference type="Google" id="ProtNLM"/>
    </source>
</evidence>
<keyword evidence="1" id="KW-0812">Transmembrane</keyword>
<feature type="transmembrane region" description="Helical" evidence="1">
    <location>
        <begin position="120"/>
        <end position="144"/>
    </location>
</feature>
<sequence length="153" mass="18059">MKTMVDNNTFISSEVDYLKKSVEEFRANLNAQGVWLFLATLGCWSVQGKGFQLAAITITFYIFTFQALPPKFRRGQSILLKNDVTKLRSMVNRLEISDDDKHSWFVVIDMLNKERFSYRYAFKASHFFYVSYVFLLFTTFKLVFDFNLPNFDF</sequence>
<keyword evidence="1" id="KW-1133">Transmembrane helix</keyword>
<gene>
    <name evidence="2" type="ORF">J0J18_23295</name>
</gene>
<organism evidence="2 3">
    <name type="scientific">Vibrio vulnificus</name>
    <dbReference type="NCBI Taxonomy" id="672"/>
    <lineage>
        <taxon>Bacteria</taxon>
        <taxon>Pseudomonadati</taxon>
        <taxon>Pseudomonadota</taxon>
        <taxon>Gammaproteobacteria</taxon>
        <taxon>Vibrionales</taxon>
        <taxon>Vibrionaceae</taxon>
        <taxon>Vibrio</taxon>
    </lineage>
</organism>
<reference evidence="2" key="1">
    <citation type="submission" date="2021-03" db="EMBL/GenBank/DDBJ databases">
        <title>Study of the foodborne Vibrio vulnificus isolates from China.</title>
        <authorList>
            <person name="Zheng Z."/>
            <person name="Ye L."/>
        </authorList>
    </citation>
    <scope>NUCLEOTIDE SEQUENCE</scope>
    <source>
        <strain evidence="2">Vv1582</strain>
    </source>
</reference>
<dbReference type="Proteomes" id="UP000664056">
    <property type="component" value="Unassembled WGS sequence"/>
</dbReference>
<proteinExistence type="predicted"/>
<dbReference type="EMBL" id="JAFKOQ010000060">
    <property type="protein sequence ID" value="MBN8124635.1"/>
    <property type="molecule type" value="Genomic_DNA"/>
</dbReference>